<feature type="compositionally biased region" description="Polar residues" evidence="1">
    <location>
        <begin position="141"/>
        <end position="155"/>
    </location>
</feature>
<dbReference type="Proteomes" id="UP001602322">
    <property type="component" value="Unassembled WGS sequence"/>
</dbReference>
<dbReference type="EMBL" id="JBIBEG010000011">
    <property type="protein sequence ID" value="MFF5900137.1"/>
    <property type="molecule type" value="Genomic_DNA"/>
</dbReference>
<feature type="region of interest" description="Disordered" evidence="1">
    <location>
        <begin position="141"/>
        <end position="165"/>
    </location>
</feature>
<evidence type="ECO:0000256" key="1">
    <source>
        <dbReference type="SAM" id="MobiDB-lite"/>
    </source>
</evidence>
<evidence type="ECO:0000313" key="3">
    <source>
        <dbReference type="Proteomes" id="UP001602322"/>
    </source>
</evidence>
<protein>
    <submittedName>
        <fullName evidence="2">Uncharacterized protein</fullName>
    </submittedName>
</protein>
<keyword evidence="3" id="KW-1185">Reference proteome</keyword>
<proteinExistence type="predicted"/>
<evidence type="ECO:0000313" key="2">
    <source>
        <dbReference type="EMBL" id="MFF5900137.1"/>
    </source>
</evidence>
<comment type="caution">
    <text evidence="2">The sequence shown here is derived from an EMBL/GenBank/DDBJ whole genome shotgun (WGS) entry which is preliminary data.</text>
</comment>
<dbReference type="RefSeq" id="WP_387907865.1">
    <property type="nucleotide sequence ID" value="NZ_JBIBEG010000011.1"/>
</dbReference>
<organism evidence="2 3">
    <name type="scientific">Streptomyces argenteolus</name>
    <dbReference type="NCBI Taxonomy" id="67274"/>
    <lineage>
        <taxon>Bacteria</taxon>
        <taxon>Bacillati</taxon>
        <taxon>Actinomycetota</taxon>
        <taxon>Actinomycetes</taxon>
        <taxon>Kitasatosporales</taxon>
        <taxon>Streptomycetaceae</taxon>
        <taxon>Streptomyces</taxon>
    </lineage>
</organism>
<name>A0ABW6XEF6_9ACTN</name>
<reference evidence="2 3" key="1">
    <citation type="submission" date="2024-10" db="EMBL/GenBank/DDBJ databases">
        <title>The Natural Products Discovery Center: Release of the First 8490 Sequenced Strains for Exploring Actinobacteria Biosynthetic Diversity.</title>
        <authorList>
            <person name="Kalkreuter E."/>
            <person name="Kautsar S.A."/>
            <person name="Yang D."/>
            <person name="Bader C.D."/>
            <person name="Teijaro C.N."/>
            <person name="Fluegel L."/>
            <person name="Davis C.M."/>
            <person name="Simpson J.R."/>
            <person name="Lauterbach L."/>
            <person name="Steele A.D."/>
            <person name="Gui C."/>
            <person name="Meng S."/>
            <person name="Li G."/>
            <person name="Viehrig K."/>
            <person name="Ye F."/>
            <person name="Su P."/>
            <person name="Kiefer A.F."/>
            <person name="Nichols A."/>
            <person name="Cepeda A.J."/>
            <person name="Yan W."/>
            <person name="Fan B."/>
            <person name="Jiang Y."/>
            <person name="Adhikari A."/>
            <person name="Zheng C.-J."/>
            <person name="Schuster L."/>
            <person name="Cowan T.M."/>
            <person name="Smanski M.J."/>
            <person name="Chevrette M.G."/>
            <person name="De Carvalho L.P.S."/>
            <person name="Shen B."/>
        </authorList>
    </citation>
    <scope>NUCLEOTIDE SEQUENCE [LARGE SCALE GENOMIC DNA]</scope>
    <source>
        <strain evidence="2 3">NPDC012540</strain>
    </source>
</reference>
<accession>A0ABW6XEF6</accession>
<sequence>MSSFDGTLALCVSADLHHTGASVVVDGSGRLSCLDRNFTGAGRVTWADTGTVPSEYVYTGGVSLRPDGTNVLVLIGTSTADRRFHRGGGGQHDRDHRNDPTACLSFDGPRTAVGEFNITSHVVCGGNQTTTYSPSLINTPQAAQRSGTDNHTPCVSTLPPFAHRG</sequence>
<gene>
    <name evidence="2" type="ORF">ACFY8O_29995</name>
</gene>